<protein>
    <recommendedName>
        <fullName evidence="6">eIF-4F 25 kDa subunit</fullName>
    </recommendedName>
</protein>
<dbReference type="Gene3D" id="3.30.760.10">
    <property type="entry name" value="RNA Cap, Translation Initiation Factor Eif4e"/>
    <property type="match status" value="1"/>
</dbReference>
<proteinExistence type="inferred from homology"/>
<dbReference type="PROSITE" id="PS00813">
    <property type="entry name" value="IF4E"/>
    <property type="match status" value="1"/>
</dbReference>
<dbReference type="InterPro" id="IPR023398">
    <property type="entry name" value="TIF_eIF4e-like"/>
</dbReference>
<dbReference type="GO" id="GO:0006417">
    <property type="term" value="P:regulation of translation"/>
    <property type="evidence" value="ECO:0007669"/>
    <property type="project" value="UniProtKB-KW"/>
</dbReference>
<comment type="caution">
    <text evidence="8">The sequence shown here is derived from an EMBL/GenBank/DDBJ whole genome shotgun (WGS) entry which is preliminary data.</text>
</comment>
<organism evidence="8 9">
    <name type="scientific">Caerostris darwini</name>
    <dbReference type="NCBI Taxonomy" id="1538125"/>
    <lineage>
        <taxon>Eukaryota</taxon>
        <taxon>Metazoa</taxon>
        <taxon>Ecdysozoa</taxon>
        <taxon>Arthropoda</taxon>
        <taxon>Chelicerata</taxon>
        <taxon>Arachnida</taxon>
        <taxon>Araneae</taxon>
        <taxon>Araneomorphae</taxon>
        <taxon>Entelegynae</taxon>
        <taxon>Araneoidea</taxon>
        <taxon>Araneidae</taxon>
        <taxon>Caerostris</taxon>
    </lineage>
</organism>
<comment type="similarity">
    <text evidence="1 7">Belongs to the eukaryotic initiation factor 4E family.</text>
</comment>
<evidence type="ECO:0000313" key="9">
    <source>
        <dbReference type="Proteomes" id="UP001054837"/>
    </source>
</evidence>
<dbReference type="Pfam" id="PF01652">
    <property type="entry name" value="IF4E"/>
    <property type="match status" value="1"/>
</dbReference>
<dbReference type="InterPro" id="IPR019770">
    <property type="entry name" value="TIF_eIF_4E_CS"/>
</dbReference>
<dbReference type="SUPFAM" id="SSF55418">
    <property type="entry name" value="eIF4e-like"/>
    <property type="match status" value="1"/>
</dbReference>
<dbReference type="InterPro" id="IPR001040">
    <property type="entry name" value="TIF_eIF_4E"/>
</dbReference>
<evidence type="ECO:0000256" key="5">
    <source>
        <dbReference type="ARBA" id="ARBA00022917"/>
    </source>
</evidence>
<accession>A0AAV4U4U0</accession>
<dbReference type="AlphaFoldDB" id="A0AAV4U4U0"/>
<dbReference type="SUPFAM" id="SSF55486">
    <property type="entry name" value="Metalloproteases ('zincins'), catalytic domain"/>
    <property type="match status" value="1"/>
</dbReference>
<dbReference type="GO" id="GO:0006508">
    <property type="term" value="P:proteolysis"/>
    <property type="evidence" value="ECO:0007669"/>
    <property type="project" value="InterPro"/>
</dbReference>
<gene>
    <name evidence="8" type="primary">EIF4E</name>
    <name evidence="8" type="ORF">CDAR_601931</name>
</gene>
<keyword evidence="2 7" id="KW-0396">Initiation factor</keyword>
<keyword evidence="4 7" id="KW-0694">RNA-binding</keyword>
<dbReference type="Proteomes" id="UP001054837">
    <property type="component" value="Unassembled WGS sequence"/>
</dbReference>
<evidence type="ECO:0000256" key="4">
    <source>
        <dbReference type="ARBA" id="ARBA00022884"/>
    </source>
</evidence>
<dbReference type="PANTHER" id="PTHR11960">
    <property type="entry name" value="EUKARYOTIC TRANSLATION INITIATION FACTOR 4E RELATED"/>
    <property type="match status" value="1"/>
</dbReference>
<dbReference type="PROSITE" id="PS51885">
    <property type="entry name" value="NEPRILYSIN"/>
    <property type="match status" value="1"/>
</dbReference>
<evidence type="ECO:0000256" key="1">
    <source>
        <dbReference type="ARBA" id="ARBA00009860"/>
    </source>
</evidence>
<evidence type="ECO:0000256" key="3">
    <source>
        <dbReference type="ARBA" id="ARBA00022845"/>
    </source>
</evidence>
<keyword evidence="9" id="KW-1185">Reference proteome</keyword>
<dbReference type="GO" id="GO:0003743">
    <property type="term" value="F:translation initiation factor activity"/>
    <property type="evidence" value="ECO:0007669"/>
    <property type="project" value="UniProtKB-KW"/>
</dbReference>
<dbReference type="GO" id="GO:0004222">
    <property type="term" value="F:metalloendopeptidase activity"/>
    <property type="evidence" value="ECO:0007669"/>
    <property type="project" value="InterPro"/>
</dbReference>
<sequence>MSIEEENAAETEMTAEMRMKHPLQNVWSLWFYKNDRTKTWEENLTEIASFDTVEDFWALYNHIELVAKLPLGCDYALFKQGIKPMWEDERNKQGGRWLINFQKYHANPDLNSCWLEILLCMIGEAFDDYGEDVCGAVVQVRGKVDRLALWTASAENKQAIRRIGEILKERLHLLHRNGIWCEVLSKEANERYIKDNHSPGKYRANIPLINSPEFSSVFNCPVGTPMNPAKKCKLWG</sequence>
<dbReference type="EMBL" id="BPLQ01010712">
    <property type="protein sequence ID" value="GIY52788.1"/>
    <property type="molecule type" value="Genomic_DNA"/>
</dbReference>
<keyword evidence="3" id="KW-0810">Translation regulation</keyword>
<evidence type="ECO:0000256" key="6">
    <source>
        <dbReference type="ARBA" id="ARBA00032656"/>
    </source>
</evidence>
<dbReference type="PANTHER" id="PTHR11960:SF8">
    <property type="entry name" value="EUKARYOTIC TRANSLATION INITIATION FACTOR 4E1-RELATED"/>
    <property type="match status" value="1"/>
</dbReference>
<reference evidence="8 9" key="1">
    <citation type="submission" date="2021-06" db="EMBL/GenBank/DDBJ databases">
        <title>Caerostris darwini draft genome.</title>
        <authorList>
            <person name="Kono N."/>
            <person name="Arakawa K."/>
        </authorList>
    </citation>
    <scope>NUCLEOTIDE SEQUENCE [LARGE SCALE GENOMIC DNA]</scope>
</reference>
<dbReference type="InterPro" id="IPR000718">
    <property type="entry name" value="Peptidase_M13"/>
</dbReference>
<evidence type="ECO:0000313" key="8">
    <source>
        <dbReference type="EMBL" id="GIY52788.1"/>
    </source>
</evidence>
<keyword evidence="5 7" id="KW-0648">Protein biosynthesis</keyword>
<dbReference type="GO" id="GO:0016281">
    <property type="term" value="C:eukaryotic translation initiation factor 4F complex"/>
    <property type="evidence" value="ECO:0007669"/>
    <property type="project" value="TreeGrafter"/>
</dbReference>
<evidence type="ECO:0000256" key="2">
    <source>
        <dbReference type="ARBA" id="ARBA00022540"/>
    </source>
</evidence>
<evidence type="ECO:0000256" key="7">
    <source>
        <dbReference type="RuleBase" id="RU004374"/>
    </source>
</evidence>
<name>A0AAV4U4U0_9ARAC</name>
<dbReference type="GO" id="GO:0000340">
    <property type="term" value="F:RNA 7-methylguanosine cap binding"/>
    <property type="evidence" value="ECO:0007669"/>
    <property type="project" value="TreeGrafter"/>
</dbReference>